<dbReference type="InterPro" id="IPR050400">
    <property type="entry name" value="Bact_Cytoskel_RodZ"/>
</dbReference>
<evidence type="ECO:0000259" key="2">
    <source>
        <dbReference type="SMART" id="SM00530"/>
    </source>
</evidence>
<protein>
    <submittedName>
        <fullName evidence="3">Cytoskeleton protein RodZ</fullName>
    </submittedName>
</protein>
<dbReference type="InterPro" id="IPR025194">
    <property type="entry name" value="RodZ-like_C"/>
</dbReference>
<proteinExistence type="predicted"/>
<keyword evidence="1" id="KW-0472">Membrane</keyword>
<dbReference type="EMBL" id="JACHHN010000002">
    <property type="protein sequence ID" value="MBB5190357.1"/>
    <property type="molecule type" value="Genomic_DNA"/>
</dbReference>
<dbReference type="SMART" id="SM00530">
    <property type="entry name" value="HTH_XRE"/>
    <property type="match status" value="1"/>
</dbReference>
<dbReference type="Gene3D" id="1.10.260.40">
    <property type="entry name" value="lambda repressor-like DNA-binding domains"/>
    <property type="match status" value="1"/>
</dbReference>
<organism evidence="3 4">
    <name type="scientific">Silvimonas terrae</name>
    <dbReference type="NCBI Taxonomy" id="300266"/>
    <lineage>
        <taxon>Bacteria</taxon>
        <taxon>Pseudomonadati</taxon>
        <taxon>Pseudomonadota</taxon>
        <taxon>Betaproteobacteria</taxon>
        <taxon>Neisseriales</taxon>
        <taxon>Chitinibacteraceae</taxon>
        <taxon>Silvimonas</taxon>
    </lineage>
</organism>
<feature type="domain" description="HTH cro/C1-type" evidence="2">
    <location>
        <begin position="17"/>
        <end position="78"/>
    </location>
</feature>
<dbReference type="PANTHER" id="PTHR34475:SF1">
    <property type="entry name" value="CYTOSKELETON PROTEIN RODZ"/>
    <property type="match status" value="1"/>
</dbReference>
<evidence type="ECO:0000313" key="3">
    <source>
        <dbReference type="EMBL" id="MBB5190357.1"/>
    </source>
</evidence>
<feature type="transmembrane region" description="Helical" evidence="1">
    <location>
        <begin position="118"/>
        <end position="139"/>
    </location>
</feature>
<dbReference type="CDD" id="cd00093">
    <property type="entry name" value="HTH_XRE"/>
    <property type="match status" value="1"/>
</dbReference>
<keyword evidence="1" id="KW-1133">Transmembrane helix</keyword>
<dbReference type="SUPFAM" id="SSF47413">
    <property type="entry name" value="lambda repressor-like DNA-binding domains"/>
    <property type="match status" value="1"/>
</dbReference>
<dbReference type="GO" id="GO:0003677">
    <property type="term" value="F:DNA binding"/>
    <property type="evidence" value="ECO:0007669"/>
    <property type="project" value="InterPro"/>
</dbReference>
<dbReference type="RefSeq" id="WP_184098333.1">
    <property type="nucleotide sequence ID" value="NZ_JACHHN010000002.1"/>
</dbReference>
<keyword evidence="4" id="KW-1185">Reference proteome</keyword>
<gene>
    <name evidence="3" type="ORF">HNQ50_001079</name>
</gene>
<name>A0A840RBQ1_9NEIS</name>
<evidence type="ECO:0000313" key="4">
    <source>
        <dbReference type="Proteomes" id="UP000543030"/>
    </source>
</evidence>
<dbReference type="Proteomes" id="UP000543030">
    <property type="component" value="Unassembled WGS sequence"/>
</dbReference>
<dbReference type="InterPro" id="IPR001387">
    <property type="entry name" value="Cro/C1-type_HTH"/>
</dbReference>
<dbReference type="Pfam" id="PF13464">
    <property type="entry name" value="RodZ_C"/>
    <property type="match status" value="1"/>
</dbReference>
<comment type="caution">
    <text evidence="3">The sequence shown here is derived from an EMBL/GenBank/DDBJ whole genome shotgun (WGS) entry which is preliminary data.</text>
</comment>
<dbReference type="InterPro" id="IPR010982">
    <property type="entry name" value="Lambda_DNA-bd_dom_sf"/>
</dbReference>
<keyword evidence="1" id="KW-0812">Transmembrane</keyword>
<dbReference type="AlphaFoldDB" id="A0A840RBQ1"/>
<dbReference type="Pfam" id="PF13413">
    <property type="entry name" value="HTH_25"/>
    <property type="match status" value="1"/>
</dbReference>
<evidence type="ECO:0000256" key="1">
    <source>
        <dbReference type="SAM" id="Phobius"/>
    </source>
</evidence>
<reference evidence="3 4" key="1">
    <citation type="submission" date="2020-08" db="EMBL/GenBank/DDBJ databases">
        <title>Genomic Encyclopedia of Type Strains, Phase IV (KMG-IV): sequencing the most valuable type-strain genomes for metagenomic binning, comparative biology and taxonomic classification.</title>
        <authorList>
            <person name="Goeker M."/>
        </authorList>
    </citation>
    <scope>NUCLEOTIDE SEQUENCE [LARGE SCALE GENOMIC DNA]</scope>
    <source>
        <strain evidence="3 4">DSM 18233</strain>
    </source>
</reference>
<accession>A0A840RBQ1</accession>
<dbReference type="PANTHER" id="PTHR34475">
    <property type="match status" value="1"/>
</dbReference>
<sequence>MSEQEQTYAPAFGPGARLKAQREALGLSLEHVATQLKLSARQIESIESDHFDQLPGNTFARGFVRNYAKLLQLDPAPLLAQLEALLPRERVQVALPHLVEENNSFSVGNGGGGGGGRVLGIAGFVLAFCAALGAIFWYLQQPPSPELNAAQVASEPQAASEPVVEIASAPVASDVAASAPVVAVASVVQPTAAPTPIPTVVPTSVPVATAQGATPTPTPAVIGNGELRIVADEDTWVQVVDANGNRLVSNLLTAGSDRSLGGTPPYRIKIGNAPKTRVWLRGQVVDLSQYTKTQVATFELK</sequence>